<dbReference type="SUPFAM" id="SSF46561">
    <property type="entry name" value="Ribosomal protein L29 (L29p)"/>
    <property type="match status" value="1"/>
</dbReference>
<dbReference type="InterPro" id="IPR018254">
    <property type="entry name" value="Ribosomal_uL29_CS"/>
</dbReference>
<dbReference type="GO" id="GO:0003735">
    <property type="term" value="F:structural constituent of ribosome"/>
    <property type="evidence" value="ECO:0007669"/>
    <property type="project" value="InterPro"/>
</dbReference>
<evidence type="ECO:0000256" key="4">
    <source>
        <dbReference type="ARBA" id="ARBA00035204"/>
    </source>
</evidence>
<dbReference type="GO" id="GO:1990904">
    <property type="term" value="C:ribonucleoprotein complex"/>
    <property type="evidence" value="ECO:0007669"/>
    <property type="project" value="UniProtKB-KW"/>
</dbReference>
<dbReference type="GO" id="GO:0005840">
    <property type="term" value="C:ribosome"/>
    <property type="evidence" value="ECO:0007669"/>
    <property type="project" value="UniProtKB-KW"/>
</dbReference>
<dbReference type="GO" id="GO:0006412">
    <property type="term" value="P:translation"/>
    <property type="evidence" value="ECO:0007669"/>
    <property type="project" value="UniProtKB-UniRule"/>
</dbReference>
<dbReference type="Pfam" id="PF00831">
    <property type="entry name" value="Ribosomal_L29"/>
    <property type="match status" value="1"/>
</dbReference>
<dbReference type="InterPro" id="IPR036049">
    <property type="entry name" value="Ribosomal_uL29_sf"/>
</dbReference>
<comment type="caution">
    <text evidence="7">The sequence shown here is derived from an EMBL/GenBank/DDBJ whole genome shotgun (WGS) entry which is preliminary data.</text>
</comment>
<feature type="coiled-coil region" evidence="6">
    <location>
        <begin position="5"/>
        <end position="39"/>
    </location>
</feature>
<dbReference type="Gene3D" id="1.10.287.310">
    <property type="match status" value="1"/>
</dbReference>
<keyword evidence="6" id="KW-0175">Coiled coil</keyword>
<reference evidence="7" key="1">
    <citation type="journal article" date="2020" name="mSystems">
        <title>Genome- and Community-Level Interaction Insights into Carbon Utilization and Element Cycling Functions of Hydrothermarchaeota in Hydrothermal Sediment.</title>
        <authorList>
            <person name="Zhou Z."/>
            <person name="Liu Y."/>
            <person name="Xu W."/>
            <person name="Pan J."/>
            <person name="Luo Z.H."/>
            <person name="Li M."/>
        </authorList>
    </citation>
    <scope>NUCLEOTIDE SEQUENCE [LARGE SCALE GENOMIC DNA]</scope>
    <source>
        <strain evidence="7">HyVt-76</strain>
    </source>
</reference>
<dbReference type="EMBL" id="DRTD01000598">
    <property type="protein sequence ID" value="HHE55718.1"/>
    <property type="molecule type" value="Genomic_DNA"/>
</dbReference>
<dbReference type="Proteomes" id="UP000886111">
    <property type="component" value="Unassembled WGS sequence"/>
</dbReference>
<dbReference type="PROSITE" id="PS00579">
    <property type="entry name" value="RIBOSOMAL_L29"/>
    <property type="match status" value="1"/>
</dbReference>
<name>A0A7V5LJ34_CALAY</name>
<sequence length="69" mass="8113">MKSKEDLKGLTLEELKAKLAEAKEEYENLLLQKATHELSNPLRIRTVRREIARIKTFIRQHELGISQQK</sequence>
<evidence type="ECO:0000256" key="5">
    <source>
        <dbReference type="HAMAP-Rule" id="MF_00374"/>
    </source>
</evidence>
<dbReference type="NCBIfam" id="TIGR00012">
    <property type="entry name" value="L29"/>
    <property type="match status" value="1"/>
</dbReference>
<dbReference type="CDD" id="cd00427">
    <property type="entry name" value="Ribosomal_L29_HIP"/>
    <property type="match status" value="1"/>
</dbReference>
<protein>
    <recommendedName>
        <fullName evidence="4 5">Large ribosomal subunit protein uL29</fullName>
    </recommendedName>
</protein>
<organism evidence="7">
    <name type="scientific">Caldithrix abyssi</name>
    <dbReference type="NCBI Taxonomy" id="187145"/>
    <lineage>
        <taxon>Bacteria</taxon>
        <taxon>Pseudomonadati</taxon>
        <taxon>Calditrichota</taxon>
        <taxon>Calditrichia</taxon>
        <taxon>Calditrichales</taxon>
        <taxon>Calditrichaceae</taxon>
        <taxon>Caldithrix</taxon>
    </lineage>
</organism>
<evidence type="ECO:0000256" key="1">
    <source>
        <dbReference type="ARBA" id="ARBA00009254"/>
    </source>
</evidence>
<proteinExistence type="inferred from homology"/>
<dbReference type="InterPro" id="IPR001854">
    <property type="entry name" value="Ribosomal_uL29"/>
</dbReference>
<evidence type="ECO:0000256" key="2">
    <source>
        <dbReference type="ARBA" id="ARBA00022980"/>
    </source>
</evidence>
<keyword evidence="3 5" id="KW-0687">Ribonucleoprotein</keyword>
<dbReference type="AlphaFoldDB" id="A0A7V5LJ34"/>
<evidence type="ECO:0000256" key="6">
    <source>
        <dbReference type="SAM" id="Coils"/>
    </source>
</evidence>
<keyword evidence="2 5" id="KW-0689">Ribosomal protein</keyword>
<comment type="similarity">
    <text evidence="1 5">Belongs to the universal ribosomal protein uL29 family.</text>
</comment>
<evidence type="ECO:0000313" key="7">
    <source>
        <dbReference type="EMBL" id="HHE55718.1"/>
    </source>
</evidence>
<dbReference type="HAMAP" id="MF_00374">
    <property type="entry name" value="Ribosomal_uL29"/>
    <property type="match status" value="1"/>
</dbReference>
<accession>A0A7V5LJ34</accession>
<gene>
    <name evidence="5" type="primary">rpmC</name>
    <name evidence="7" type="ORF">ENL21_08040</name>
</gene>
<evidence type="ECO:0000256" key="3">
    <source>
        <dbReference type="ARBA" id="ARBA00023274"/>
    </source>
</evidence>